<proteinExistence type="inferred from homology"/>
<evidence type="ECO:0000256" key="8">
    <source>
        <dbReference type="SAM" id="Phobius"/>
    </source>
</evidence>
<keyword evidence="4" id="KW-0813">Transport</keyword>
<dbReference type="PANTHER" id="PTHR12596">
    <property type="entry name" value="EXPORTIN 4,7-RELATED"/>
    <property type="match status" value="1"/>
</dbReference>
<dbReference type="GO" id="GO:0005049">
    <property type="term" value="F:nuclear export signal receptor activity"/>
    <property type="evidence" value="ECO:0007669"/>
    <property type="project" value="InterPro"/>
</dbReference>
<dbReference type="PANTHER" id="PTHR12596:SF1">
    <property type="entry name" value="EXPORTIN-4"/>
    <property type="match status" value="1"/>
</dbReference>
<comment type="caution">
    <text evidence="9">The sequence shown here is derived from an EMBL/GenBank/DDBJ whole genome shotgun (WGS) entry which is preliminary data.</text>
</comment>
<dbReference type="AlphaFoldDB" id="X6NI13"/>
<keyword evidence="5" id="KW-0963">Cytoplasm</keyword>
<organism evidence="9 10">
    <name type="scientific">Reticulomyxa filosa</name>
    <dbReference type="NCBI Taxonomy" id="46433"/>
    <lineage>
        <taxon>Eukaryota</taxon>
        <taxon>Sar</taxon>
        <taxon>Rhizaria</taxon>
        <taxon>Retaria</taxon>
        <taxon>Foraminifera</taxon>
        <taxon>Monothalamids</taxon>
        <taxon>Reticulomyxidae</taxon>
        <taxon>Reticulomyxa</taxon>
    </lineage>
</organism>
<reference evidence="9 10" key="1">
    <citation type="journal article" date="2013" name="Curr. Biol.">
        <title>The Genome of the Foraminiferan Reticulomyxa filosa.</title>
        <authorList>
            <person name="Glockner G."/>
            <person name="Hulsmann N."/>
            <person name="Schleicher M."/>
            <person name="Noegel A.A."/>
            <person name="Eichinger L."/>
            <person name="Gallinger C."/>
            <person name="Pawlowski J."/>
            <person name="Sierra R."/>
            <person name="Euteneuer U."/>
            <person name="Pillet L."/>
            <person name="Moustafa A."/>
            <person name="Platzer M."/>
            <person name="Groth M."/>
            <person name="Szafranski K."/>
            <person name="Schliwa M."/>
        </authorList>
    </citation>
    <scope>NUCLEOTIDE SEQUENCE [LARGE SCALE GENOMIC DNA]</scope>
</reference>
<dbReference type="GO" id="GO:0006611">
    <property type="term" value="P:protein export from nucleus"/>
    <property type="evidence" value="ECO:0007669"/>
    <property type="project" value="TreeGrafter"/>
</dbReference>
<sequence length="432" mass="50224">MQCKHIFELWIIGEIVVKMLRRWTHTYLMPNVALYTSMTSRFLASFGDDTPVAKKSLDFLIEKCMVNIFDWMEERKLGEATCQLLSSLTSITSIRCHLPECPSYQRMISRYQDGSLPCPKLPLYILRQFVQVLCQSQVSGKENQKRRWNSFVLLYKLSCNVLFLSIGIIFQFFLFFFFFFFKKYIHETFQSFNGSTMIRNSNKIHRLEISLYMIHGVVLSNVEPAFGWTSQYSQTLINVISLFTTEPNTHIAEVFRIFADLTELYLPFLPNPKGFLSVCVKVIKEFGRLNEERSEQLRNSYIDKTIKKRFEEMQVEEIHEVLRLLKHMSTEDLAGNEDILSLSGESLLLGLNYLIPHLNSTLLAYPQLCEEFFDVLSIGLSTFISKFASMSRQHQTVLVECIPFALDNADSRIIAHALQIIECMATYHFTHS</sequence>
<keyword evidence="10" id="KW-1185">Reference proteome</keyword>
<evidence type="ECO:0000256" key="1">
    <source>
        <dbReference type="ARBA" id="ARBA00004123"/>
    </source>
</evidence>
<dbReference type="InterPro" id="IPR044189">
    <property type="entry name" value="XPO4/7-like"/>
</dbReference>
<keyword evidence="8" id="KW-0472">Membrane</keyword>
<dbReference type="EMBL" id="ASPP01008826">
    <property type="protein sequence ID" value="ETO24982.1"/>
    <property type="molecule type" value="Genomic_DNA"/>
</dbReference>
<dbReference type="GO" id="GO:0005643">
    <property type="term" value="C:nuclear pore"/>
    <property type="evidence" value="ECO:0007669"/>
    <property type="project" value="TreeGrafter"/>
</dbReference>
<evidence type="ECO:0000256" key="7">
    <source>
        <dbReference type="ARBA" id="ARBA00023242"/>
    </source>
</evidence>
<feature type="transmembrane region" description="Helical" evidence="8">
    <location>
        <begin position="153"/>
        <end position="181"/>
    </location>
</feature>
<evidence type="ECO:0000256" key="6">
    <source>
        <dbReference type="ARBA" id="ARBA00022927"/>
    </source>
</evidence>
<keyword evidence="8" id="KW-1133">Transmembrane helix</keyword>
<name>X6NI13_RETFI</name>
<dbReference type="OrthoDB" id="5548448at2759"/>
<keyword evidence="8" id="KW-0812">Transmembrane</keyword>
<comment type="similarity">
    <text evidence="3">Belongs to the exportin family.</text>
</comment>
<evidence type="ECO:0000313" key="9">
    <source>
        <dbReference type="EMBL" id="ETO24982.1"/>
    </source>
</evidence>
<evidence type="ECO:0000256" key="5">
    <source>
        <dbReference type="ARBA" id="ARBA00022490"/>
    </source>
</evidence>
<comment type="subcellular location">
    <subcellularLocation>
        <location evidence="2">Cytoplasm</location>
    </subcellularLocation>
    <subcellularLocation>
        <location evidence="1">Nucleus</location>
    </subcellularLocation>
</comment>
<dbReference type="GO" id="GO:0005737">
    <property type="term" value="C:cytoplasm"/>
    <property type="evidence" value="ECO:0007669"/>
    <property type="project" value="UniProtKB-SubCell"/>
</dbReference>
<evidence type="ECO:0000256" key="4">
    <source>
        <dbReference type="ARBA" id="ARBA00022448"/>
    </source>
</evidence>
<keyword evidence="7" id="KW-0539">Nucleus</keyword>
<keyword evidence="6" id="KW-0653">Protein transport</keyword>
<dbReference type="Proteomes" id="UP000023152">
    <property type="component" value="Unassembled WGS sequence"/>
</dbReference>
<evidence type="ECO:0000256" key="3">
    <source>
        <dbReference type="ARBA" id="ARBA00009466"/>
    </source>
</evidence>
<evidence type="ECO:0000256" key="2">
    <source>
        <dbReference type="ARBA" id="ARBA00004496"/>
    </source>
</evidence>
<gene>
    <name evidence="9" type="ORF">RFI_12163</name>
</gene>
<evidence type="ECO:0000313" key="10">
    <source>
        <dbReference type="Proteomes" id="UP000023152"/>
    </source>
</evidence>
<protein>
    <submittedName>
        <fullName evidence="9">Uncharacterized protein</fullName>
    </submittedName>
</protein>
<accession>X6NI13</accession>